<organism evidence="2 3">
    <name type="scientific">Actinomadura hallensis</name>
    <dbReference type="NCBI Taxonomy" id="337895"/>
    <lineage>
        <taxon>Bacteria</taxon>
        <taxon>Bacillati</taxon>
        <taxon>Actinomycetota</taxon>
        <taxon>Actinomycetes</taxon>
        <taxon>Streptosporangiales</taxon>
        <taxon>Thermomonosporaceae</taxon>
        <taxon>Actinomadura</taxon>
    </lineage>
</organism>
<sequence>MSEQPGDVLDEAAKLFDALVRRVSGGGRDAGGPGAGRPGTGGAAGRGSGTAGGDAGDVWAEAVAEEPRIATGAPECRDCPICRAIAIKRESGGDVSRHLREAGQSLMAAALDVVAAFDRAGDRNRAAARGGTSRNRPPEASKRPGAGRSERAERPETGDVWSAATGGRPADVE</sequence>
<comment type="caution">
    <text evidence="2">The sequence shown here is derived from an EMBL/GenBank/DDBJ whole genome shotgun (WGS) entry which is preliminary data.</text>
</comment>
<proteinExistence type="predicted"/>
<protein>
    <submittedName>
        <fullName evidence="2">Uncharacterized protein</fullName>
    </submittedName>
</protein>
<feature type="compositionally biased region" description="Gly residues" evidence="1">
    <location>
        <begin position="24"/>
        <end position="55"/>
    </location>
</feature>
<dbReference type="AlphaFoldDB" id="A0A543IHU1"/>
<keyword evidence="3" id="KW-1185">Reference proteome</keyword>
<evidence type="ECO:0000313" key="2">
    <source>
        <dbReference type="EMBL" id="TQM70132.1"/>
    </source>
</evidence>
<gene>
    <name evidence="2" type="ORF">FHX41_3851</name>
</gene>
<evidence type="ECO:0000313" key="3">
    <source>
        <dbReference type="Proteomes" id="UP000316706"/>
    </source>
</evidence>
<name>A0A543IHU1_9ACTN</name>
<reference evidence="2 3" key="1">
    <citation type="submission" date="2019-06" db="EMBL/GenBank/DDBJ databases">
        <title>Sequencing the genomes of 1000 actinobacteria strains.</title>
        <authorList>
            <person name="Klenk H.-P."/>
        </authorList>
    </citation>
    <scope>NUCLEOTIDE SEQUENCE [LARGE SCALE GENOMIC DNA]</scope>
    <source>
        <strain evidence="2 3">DSM 45043</strain>
    </source>
</reference>
<feature type="compositionally biased region" description="Basic and acidic residues" evidence="1">
    <location>
        <begin position="136"/>
        <end position="157"/>
    </location>
</feature>
<accession>A0A543IHU1</accession>
<feature type="region of interest" description="Disordered" evidence="1">
    <location>
        <begin position="119"/>
        <end position="173"/>
    </location>
</feature>
<dbReference type="EMBL" id="VFPO01000001">
    <property type="protein sequence ID" value="TQM70132.1"/>
    <property type="molecule type" value="Genomic_DNA"/>
</dbReference>
<dbReference type="OrthoDB" id="3540777at2"/>
<dbReference type="RefSeq" id="WP_141970770.1">
    <property type="nucleotide sequence ID" value="NZ_VFPO01000001.1"/>
</dbReference>
<feature type="region of interest" description="Disordered" evidence="1">
    <location>
        <begin position="24"/>
        <end position="57"/>
    </location>
</feature>
<evidence type="ECO:0000256" key="1">
    <source>
        <dbReference type="SAM" id="MobiDB-lite"/>
    </source>
</evidence>
<dbReference type="Proteomes" id="UP000316706">
    <property type="component" value="Unassembled WGS sequence"/>
</dbReference>